<dbReference type="InterPro" id="IPR002121">
    <property type="entry name" value="HRDC_dom"/>
</dbReference>
<keyword evidence="4" id="KW-0378">Hydrolase</keyword>
<feature type="region of interest" description="Disordered" evidence="13">
    <location>
        <begin position="164"/>
        <end position="257"/>
    </location>
</feature>
<dbReference type="GO" id="GO:0006260">
    <property type="term" value="P:DNA replication"/>
    <property type="evidence" value="ECO:0007669"/>
    <property type="project" value="InterPro"/>
</dbReference>
<name>A0A1V9ZF62_ACHHY</name>
<dbReference type="STRING" id="1202772.A0A1V9ZF62"/>
<dbReference type="InterPro" id="IPR044876">
    <property type="entry name" value="HRDC_dom_sf"/>
</dbReference>
<dbReference type="GO" id="GO:0005737">
    <property type="term" value="C:cytoplasm"/>
    <property type="evidence" value="ECO:0007669"/>
    <property type="project" value="TreeGrafter"/>
</dbReference>
<evidence type="ECO:0000256" key="4">
    <source>
        <dbReference type="ARBA" id="ARBA00022801"/>
    </source>
</evidence>
<feature type="coiled-coil region" evidence="12">
    <location>
        <begin position="257"/>
        <end position="284"/>
    </location>
</feature>
<dbReference type="PROSITE" id="PS51194">
    <property type="entry name" value="HELICASE_CTER"/>
    <property type="match status" value="1"/>
</dbReference>
<evidence type="ECO:0000256" key="9">
    <source>
        <dbReference type="ARBA" id="ARBA00023242"/>
    </source>
</evidence>
<dbReference type="GO" id="GO:0005524">
    <property type="term" value="F:ATP binding"/>
    <property type="evidence" value="ECO:0007669"/>
    <property type="project" value="UniProtKB-KW"/>
</dbReference>
<dbReference type="GO" id="GO:0009378">
    <property type="term" value="F:four-way junction helicase activity"/>
    <property type="evidence" value="ECO:0007669"/>
    <property type="project" value="TreeGrafter"/>
</dbReference>
<dbReference type="InterPro" id="IPR018982">
    <property type="entry name" value="RQC_domain"/>
</dbReference>
<dbReference type="InterPro" id="IPR010997">
    <property type="entry name" value="HRDC-like_sf"/>
</dbReference>
<comment type="subcellular location">
    <subcellularLocation>
        <location evidence="1">Nucleus</location>
    </subcellularLocation>
</comment>
<dbReference type="Pfam" id="PF16124">
    <property type="entry name" value="RecQ_Zn_bind"/>
    <property type="match status" value="1"/>
</dbReference>
<dbReference type="PROSITE" id="PS00690">
    <property type="entry name" value="DEAH_ATP_HELICASE"/>
    <property type="match status" value="1"/>
</dbReference>
<dbReference type="GO" id="GO:0005634">
    <property type="term" value="C:nucleus"/>
    <property type="evidence" value="ECO:0007669"/>
    <property type="project" value="UniProtKB-SubCell"/>
</dbReference>
<comment type="caution">
    <text evidence="17">The sequence shown here is derived from an EMBL/GenBank/DDBJ whole genome shotgun (WGS) entry which is preliminary data.</text>
</comment>
<dbReference type="Pfam" id="PF00570">
    <property type="entry name" value="HRDC"/>
    <property type="match status" value="1"/>
</dbReference>
<dbReference type="InterPro" id="IPR032284">
    <property type="entry name" value="RecQ_Zn-bd"/>
</dbReference>
<feature type="compositionally biased region" description="Basic residues" evidence="13">
    <location>
        <begin position="1277"/>
        <end position="1286"/>
    </location>
</feature>
<dbReference type="OrthoDB" id="10261556at2759"/>
<proteinExistence type="inferred from homology"/>
<dbReference type="SMART" id="SM00487">
    <property type="entry name" value="DEXDc"/>
    <property type="match status" value="1"/>
</dbReference>
<protein>
    <recommendedName>
        <fullName evidence="11">DNA 3'-5' helicase</fullName>
        <ecNumber evidence="11">5.6.2.4</ecNumber>
    </recommendedName>
</protein>
<evidence type="ECO:0000259" key="16">
    <source>
        <dbReference type="PROSITE" id="PS51194"/>
    </source>
</evidence>
<comment type="catalytic activity">
    <reaction evidence="10">
        <text>Couples ATP hydrolysis with the unwinding of duplex DNA by translocating in the 3'-5' direction.</text>
        <dbReference type="EC" id="5.6.2.4"/>
    </reaction>
</comment>
<evidence type="ECO:0000259" key="14">
    <source>
        <dbReference type="PROSITE" id="PS50967"/>
    </source>
</evidence>
<dbReference type="InterPro" id="IPR011545">
    <property type="entry name" value="DEAD/DEAH_box_helicase_dom"/>
</dbReference>
<dbReference type="SMART" id="SM00956">
    <property type="entry name" value="RQC"/>
    <property type="match status" value="1"/>
</dbReference>
<dbReference type="InterPro" id="IPR027417">
    <property type="entry name" value="P-loop_NTPase"/>
</dbReference>
<dbReference type="SMART" id="SM00341">
    <property type="entry name" value="HRDC"/>
    <property type="match status" value="1"/>
</dbReference>
<dbReference type="Gene3D" id="1.10.150.80">
    <property type="entry name" value="HRDC domain"/>
    <property type="match status" value="1"/>
</dbReference>
<feature type="compositionally biased region" description="Low complexity" evidence="13">
    <location>
        <begin position="1212"/>
        <end position="1222"/>
    </location>
</feature>
<gene>
    <name evidence="17" type="ORF">ACHHYP_14458</name>
</gene>
<accession>A0A1V9ZF62</accession>
<dbReference type="InterPro" id="IPR036388">
    <property type="entry name" value="WH-like_DNA-bd_sf"/>
</dbReference>
<dbReference type="Gene3D" id="3.40.50.300">
    <property type="entry name" value="P-loop containing nucleotide triphosphate hydrolases"/>
    <property type="match status" value="2"/>
</dbReference>
<dbReference type="PROSITE" id="PS51192">
    <property type="entry name" value="HELICASE_ATP_BIND_1"/>
    <property type="match status" value="1"/>
</dbReference>
<evidence type="ECO:0000256" key="10">
    <source>
        <dbReference type="ARBA" id="ARBA00034617"/>
    </source>
</evidence>
<keyword evidence="3" id="KW-0547">Nucleotide-binding</keyword>
<dbReference type="SUPFAM" id="SSF47819">
    <property type="entry name" value="HRDC-like"/>
    <property type="match status" value="1"/>
</dbReference>
<evidence type="ECO:0000256" key="5">
    <source>
        <dbReference type="ARBA" id="ARBA00022806"/>
    </source>
</evidence>
<evidence type="ECO:0000256" key="12">
    <source>
        <dbReference type="SAM" id="Coils"/>
    </source>
</evidence>
<dbReference type="GO" id="GO:0016787">
    <property type="term" value="F:hydrolase activity"/>
    <property type="evidence" value="ECO:0007669"/>
    <property type="project" value="UniProtKB-KW"/>
</dbReference>
<evidence type="ECO:0000256" key="7">
    <source>
        <dbReference type="ARBA" id="ARBA00023125"/>
    </source>
</evidence>
<dbReference type="InterPro" id="IPR002464">
    <property type="entry name" value="DNA/RNA_helicase_DEAH_CS"/>
</dbReference>
<dbReference type="EMBL" id="JNBR01000137">
    <property type="protein sequence ID" value="OQR96636.1"/>
    <property type="molecule type" value="Genomic_DNA"/>
</dbReference>
<dbReference type="PANTHER" id="PTHR13710">
    <property type="entry name" value="DNA HELICASE RECQ FAMILY MEMBER"/>
    <property type="match status" value="1"/>
</dbReference>
<dbReference type="GO" id="GO:0005694">
    <property type="term" value="C:chromosome"/>
    <property type="evidence" value="ECO:0007669"/>
    <property type="project" value="TreeGrafter"/>
</dbReference>
<dbReference type="GO" id="GO:0003677">
    <property type="term" value="F:DNA binding"/>
    <property type="evidence" value="ECO:0007669"/>
    <property type="project" value="UniProtKB-KW"/>
</dbReference>
<evidence type="ECO:0000256" key="1">
    <source>
        <dbReference type="ARBA" id="ARBA00004123"/>
    </source>
</evidence>
<evidence type="ECO:0000256" key="8">
    <source>
        <dbReference type="ARBA" id="ARBA00023235"/>
    </source>
</evidence>
<dbReference type="PROSITE" id="PS50967">
    <property type="entry name" value="HRDC"/>
    <property type="match status" value="1"/>
</dbReference>
<keyword evidence="12" id="KW-0175">Coiled coil</keyword>
<evidence type="ECO:0000256" key="3">
    <source>
        <dbReference type="ARBA" id="ARBA00022741"/>
    </source>
</evidence>
<keyword evidence="7" id="KW-0238">DNA-binding</keyword>
<feature type="domain" description="HRDC" evidence="14">
    <location>
        <begin position="1112"/>
        <end position="1192"/>
    </location>
</feature>
<evidence type="ECO:0000256" key="2">
    <source>
        <dbReference type="ARBA" id="ARBA00005446"/>
    </source>
</evidence>
<evidence type="ECO:0000256" key="11">
    <source>
        <dbReference type="ARBA" id="ARBA00034808"/>
    </source>
</evidence>
<dbReference type="Pfam" id="PF00271">
    <property type="entry name" value="Helicase_C"/>
    <property type="match status" value="1"/>
</dbReference>
<dbReference type="InterPro" id="IPR014001">
    <property type="entry name" value="Helicase_ATP-bd"/>
</dbReference>
<keyword evidence="18" id="KW-1185">Reference proteome</keyword>
<dbReference type="InterPro" id="IPR004589">
    <property type="entry name" value="DNA_helicase_ATP-dep_RecQ"/>
</dbReference>
<evidence type="ECO:0000259" key="15">
    <source>
        <dbReference type="PROSITE" id="PS51192"/>
    </source>
</evidence>
<feature type="domain" description="Helicase C-terminal" evidence="16">
    <location>
        <begin position="731"/>
        <end position="886"/>
    </location>
</feature>
<evidence type="ECO:0000313" key="17">
    <source>
        <dbReference type="EMBL" id="OQR96636.1"/>
    </source>
</evidence>
<evidence type="ECO:0000256" key="6">
    <source>
        <dbReference type="ARBA" id="ARBA00022840"/>
    </source>
</evidence>
<feature type="domain" description="Helicase ATP-binding" evidence="15">
    <location>
        <begin position="533"/>
        <end position="709"/>
    </location>
</feature>
<dbReference type="EC" id="5.6.2.4" evidence="11"/>
<reference evidence="17 18" key="1">
    <citation type="journal article" date="2014" name="Genome Biol. Evol.">
        <title>The secreted proteins of Achlya hypogyna and Thraustotheca clavata identify the ancestral oomycete secretome and reveal gene acquisitions by horizontal gene transfer.</title>
        <authorList>
            <person name="Misner I."/>
            <person name="Blouin N."/>
            <person name="Leonard G."/>
            <person name="Richards T.A."/>
            <person name="Lane C.E."/>
        </authorList>
    </citation>
    <scope>NUCLEOTIDE SEQUENCE [LARGE SCALE GENOMIC DNA]</scope>
    <source>
        <strain evidence="17 18">ATCC 48635</strain>
    </source>
</reference>
<keyword evidence="9" id="KW-0539">Nucleus</keyword>
<dbReference type="SUPFAM" id="SSF52540">
    <property type="entry name" value="P-loop containing nucleoside triphosphate hydrolases"/>
    <property type="match status" value="2"/>
</dbReference>
<dbReference type="SMART" id="SM00490">
    <property type="entry name" value="HELICc"/>
    <property type="match status" value="1"/>
</dbReference>
<dbReference type="GO" id="GO:0043138">
    <property type="term" value="F:3'-5' DNA helicase activity"/>
    <property type="evidence" value="ECO:0007669"/>
    <property type="project" value="UniProtKB-EC"/>
</dbReference>
<keyword evidence="8" id="KW-0413">Isomerase</keyword>
<dbReference type="FunFam" id="3.40.50.300:FF:001975">
    <property type="entry name" value="ATP-dependent DNA helicase"/>
    <property type="match status" value="1"/>
</dbReference>
<dbReference type="NCBIfam" id="TIGR00614">
    <property type="entry name" value="recQ_fam"/>
    <property type="match status" value="1"/>
</dbReference>
<dbReference type="PANTHER" id="PTHR13710:SF153">
    <property type="entry name" value="RECQ-LIKE DNA HELICASE BLM"/>
    <property type="match status" value="1"/>
</dbReference>
<dbReference type="CDD" id="cd18794">
    <property type="entry name" value="SF2_C_RecQ"/>
    <property type="match status" value="1"/>
</dbReference>
<dbReference type="Gene3D" id="1.10.10.10">
    <property type="entry name" value="Winged helix-like DNA-binding domain superfamily/Winged helix DNA-binding domain"/>
    <property type="match status" value="1"/>
</dbReference>
<feature type="compositionally biased region" description="Low complexity" evidence="13">
    <location>
        <begin position="186"/>
        <end position="237"/>
    </location>
</feature>
<comment type="similarity">
    <text evidence="2">Belongs to the helicase family. RecQ subfamily.</text>
</comment>
<keyword evidence="6" id="KW-0067">ATP-binding</keyword>
<keyword evidence="5" id="KW-0347">Helicase</keyword>
<dbReference type="GO" id="GO:0000724">
    <property type="term" value="P:double-strand break repair via homologous recombination"/>
    <property type="evidence" value="ECO:0007669"/>
    <property type="project" value="TreeGrafter"/>
</dbReference>
<organism evidence="17 18">
    <name type="scientific">Achlya hypogyna</name>
    <name type="common">Oomycete</name>
    <name type="synonym">Protoachlya hypogyna</name>
    <dbReference type="NCBI Taxonomy" id="1202772"/>
    <lineage>
        <taxon>Eukaryota</taxon>
        <taxon>Sar</taxon>
        <taxon>Stramenopiles</taxon>
        <taxon>Oomycota</taxon>
        <taxon>Saprolegniomycetes</taxon>
        <taxon>Saprolegniales</taxon>
        <taxon>Achlyaceae</taxon>
        <taxon>Achlya</taxon>
    </lineage>
</organism>
<dbReference type="Proteomes" id="UP000243579">
    <property type="component" value="Unassembled WGS sequence"/>
</dbReference>
<evidence type="ECO:0000313" key="18">
    <source>
        <dbReference type="Proteomes" id="UP000243579"/>
    </source>
</evidence>
<dbReference type="InterPro" id="IPR001650">
    <property type="entry name" value="Helicase_C-like"/>
</dbReference>
<feature type="region of interest" description="Disordered" evidence="13">
    <location>
        <begin position="1201"/>
        <end position="1243"/>
    </location>
</feature>
<evidence type="ECO:0000256" key="13">
    <source>
        <dbReference type="SAM" id="MobiDB-lite"/>
    </source>
</evidence>
<dbReference type="Pfam" id="PF00270">
    <property type="entry name" value="DEAD"/>
    <property type="match status" value="1"/>
</dbReference>
<dbReference type="CDD" id="cd17920">
    <property type="entry name" value="DEXHc_RecQ"/>
    <property type="match status" value="1"/>
</dbReference>
<dbReference type="FunFam" id="3.40.50.300:FF:000296">
    <property type="entry name" value="ATP-dependent DNA helicase RecQ"/>
    <property type="match status" value="1"/>
</dbReference>
<feature type="region of interest" description="Disordered" evidence="13">
    <location>
        <begin position="1261"/>
        <end position="1286"/>
    </location>
</feature>
<sequence length="1286" mass="142651">METNLDEQIARVRSSDKMDLLMASMDKTKIDEYHQSRGKTTGFKPLTREYTKNPGICNALALMRGFRGPLVPPVVVPIDKRSSKVDMAHVGAKVLERNKKNTFDVSPPERRPSTLMSERPRLTAIQSQVSKTISLDEQPDHDMGQDFDDILGTVDIDEMVATAKLTTTQTRPEPNHYRKPLPTNPSSRAATPTSYASSAPSSSSYTASTSTYATSTTSHTSSASAYSTSASSFSRTSHVPESGAPRTAIPTVAKDSQTALEASIQETRKKLRRVREECDDASLDGDVPFELEQERDALEAELSSKIAALHALKTAAAASQGPSLDQLQDSIKDIRAKLRRVREECDDAYLMGEIPVELEKERAHLEQSLAHKSKLYREARTGGGSAVLSSAPTPASLPHAPLPHVSPRVECTPSPLPLSTTNYEMAIREGGVSDQVLCKCGRPTTAKKVVHGQNAGRLYNSCDTCGFHNWADGGWSTTSSSSFQSNPTHTFNATTSAVLPMEPDLAGKMKRAKHILRDVFGHSSFRPGQERVVQEALMGNDVFVLMPTGGGKSLCYQLPACVDAGVSIIISPLVSLIQDQVQQLQALDIEVALLNGDQDYDSVQKPIISELFSNSIRIKMLYVTPEKIASSGVLAKIFESLTSRGMLARFVVDEAHCISQWGHDFRKDYMNLGQLRNKYPTVPIMALTATANGQTEADIVKNLRLAKPFITRSSFNRPNLTYDVRRKSAKFMEELCNFVRDRIDESGIIYCLSKKDCETTANKIVQNLGYEGTSRAKKISFYHAGLEPEDRARRHHEWSKGRIKCIVATVAFGMGINKPDVRYVIHHTIPQSVTHYYQESGRAGRDGEQSTCLLYYSFKDLSRRRHLITQDRENQNHRNVHFQNLRRMVEFCENQVECRRTSLLEYFGEHFSNAHCHQTCDNCKARGKGIEFASKNVAADCLLIYNVVQRATAENESITVVQASAVFMGSLAAKDNPKRRALFEGMSEFGAGKGRFDRSEVERVIYNMILRQFLDEVEKKNAMGFSSNILIPGPQARKLLQGEPVELMYKTKRRPVVVIDQPAPIKKDKQRKTKAKSSKATSVVATTDDDVEVVEMFPVMPRHTKLSARIPLPHVEALHQLLMDWRASVCDNFDVMPYHILPTAGIVAISEAVPVSNAELLAIEGVGRTRVKKYGESIIEIVRNYLTKNAIVPTPLPEGYLTTDADEKDNSPPKATPVVAAKPKSKSPYFQKPPTVASSDQFDDMDWDMFDDTADLEAASSAKRASETIDLSGDANKRRKLHLIDP</sequence>